<name>A0A8H6UBC7_9EURO</name>
<reference evidence="2" key="1">
    <citation type="submission" date="2020-06" db="EMBL/GenBank/DDBJ databases">
        <title>Draft genome sequences of strains closely related to Aspergillus parafelis and Aspergillus hiratsukae.</title>
        <authorList>
            <person name="Dos Santos R.A.C."/>
            <person name="Rivero-Menendez O."/>
            <person name="Steenwyk J.L."/>
            <person name="Mead M.E."/>
            <person name="Goldman G.H."/>
            <person name="Alastruey-Izquierdo A."/>
            <person name="Rokas A."/>
        </authorList>
    </citation>
    <scope>NUCLEOTIDE SEQUENCE</scope>
    <source>
        <strain evidence="2">CNM-CM5793</strain>
        <strain evidence="3">CNM-CM6106</strain>
    </source>
</reference>
<feature type="chain" id="PRO_5036266808" evidence="1">
    <location>
        <begin position="20"/>
        <end position="79"/>
    </location>
</feature>
<feature type="signal peptide" evidence="1">
    <location>
        <begin position="1"/>
        <end position="19"/>
    </location>
</feature>
<sequence length="79" mass="8526">MKITTHLSFFLLYVAVASAAPIPYPIINARQEAPPQGEPSPSPLDFESLIANSPVNGVYKVIKEAVKVDLPNMKGKHPA</sequence>
<evidence type="ECO:0000256" key="1">
    <source>
        <dbReference type="SAM" id="SignalP"/>
    </source>
</evidence>
<comment type="caution">
    <text evidence="2">The sequence shown here is derived from an EMBL/GenBank/DDBJ whole genome shotgun (WGS) entry which is preliminary data.</text>
</comment>
<proteinExistence type="predicted"/>
<dbReference type="OrthoDB" id="4510053at2759"/>
<accession>A0A8H6UBC7</accession>
<evidence type="ECO:0000313" key="3">
    <source>
        <dbReference type="EMBL" id="KAF7156113.1"/>
    </source>
</evidence>
<dbReference type="Proteomes" id="UP000662466">
    <property type="component" value="Unassembled WGS sequence"/>
</dbReference>
<protein>
    <submittedName>
        <fullName evidence="2">Uncharacterized protein</fullName>
    </submittedName>
</protein>
<organism evidence="2 4">
    <name type="scientific">Aspergillus hiratsukae</name>
    <dbReference type="NCBI Taxonomy" id="1194566"/>
    <lineage>
        <taxon>Eukaryota</taxon>
        <taxon>Fungi</taxon>
        <taxon>Dikarya</taxon>
        <taxon>Ascomycota</taxon>
        <taxon>Pezizomycotina</taxon>
        <taxon>Eurotiomycetes</taxon>
        <taxon>Eurotiomycetidae</taxon>
        <taxon>Eurotiales</taxon>
        <taxon>Aspergillaceae</taxon>
        <taxon>Aspergillus</taxon>
        <taxon>Aspergillus subgen. Fumigati</taxon>
    </lineage>
</organism>
<keyword evidence="4" id="KW-1185">Reference proteome</keyword>
<dbReference type="Proteomes" id="UP000630445">
    <property type="component" value="Unassembled WGS sequence"/>
</dbReference>
<evidence type="ECO:0000313" key="2">
    <source>
        <dbReference type="EMBL" id="KAF7114377.1"/>
    </source>
</evidence>
<dbReference type="EMBL" id="JACBAF010002314">
    <property type="protein sequence ID" value="KAF7156113.1"/>
    <property type="molecule type" value="Genomic_DNA"/>
</dbReference>
<gene>
    <name evidence="2" type="ORF">CNMCM5793_008329</name>
    <name evidence="3" type="ORF">CNMCM6106_008839</name>
</gene>
<dbReference type="EMBL" id="JACBAD010002125">
    <property type="protein sequence ID" value="KAF7114377.1"/>
    <property type="molecule type" value="Genomic_DNA"/>
</dbReference>
<dbReference type="AlphaFoldDB" id="A0A8H6UBC7"/>
<evidence type="ECO:0000313" key="4">
    <source>
        <dbReference type="Proteomes" id="UP000630445"/>
    </source>
</evidence>
<keyword evidence="1" id="KW-0732">Signal</keyword>